<keyword evidence="1" id="KW-0732">Signal</keyword>
<evidence type="ECO:0000313" key="2">
    <source>
        <dbReference type="EMBL" id="SDY52750.1"/>
    </source>
</evidence>
<protein>
    <submittedName>
        <fullName evidence="2">Uncharacterized protein</fullName>
    </submittedName>
</protein>
<gene>
    <name evidence="2" type="ORF">SAMN05444412_101429</name>
</gene>
<feature type="chain" id="PRO_5046961002" evidence="1">
    <location>
        <begin position="21"/>
        <end position="228"/>
    </location>
</feature>
<reference evidence="2 3" key="1">
    <citation type="submission" date="2016-10" db="EMBL/GenBank/DDBJ databases">
        <authorList>
            <person name="Varghese N."/>
            <person name="Submissions S."/>
        </authorList>
    </citation>
    <scope>NUCLEOTIDE SEQUENCE [LARGE SCALE GENOMIC DNA]</scope>
    <source>
        <strain evidence="2 3">DSM 17997</strain>
    </source>
</reference>
<name>A0A1H3KL50_9BACT</name>
<dbReference type="EMBL" id="FNQC01000001">
    <property type="protein sequence ID" value="SDY52750.1"/>
    <property type="molecule type" value="Genomic_DNA"/>
</dbReference>
<dbReference type="Proteomes" id="UP000199663">
    <property type="component" value="Unassembled WGS sequence"/>
</dbReference>
<feature type="signal peptide" evidence="1">
    <location>
        <begin position="1"/>
        <end position="20"/>
    </location>
</feature>
<accession>A0A1H3KL50</accession>
<evidence type="ECO:0000256" key="1">
    <source>
        <dbReference type="SAM" id="SignalP"/>
    </source>
</evidence>
<organism evidence="2 3">
    <name type="scientific">Rhodonellum ikkaensis</name>
    <dbReference type="NCBI Taxonomy" id="336829"/>
    <lineage>
        <taxon>Bacteria</taxon>
        <taxon>Pseudomonadati</taxon>
        <taxon>Bacteroidota</taxon>
        <taxon>Cytophagia</taxon>
        <taxon>Cytophagales</taxon>
        <taxon>Cytophagaceae</taxon>
        <taxon>Rhodonellum</taxon>
    </lineage>
</organism>
<keyword evidence="3" id="KW-1185">Reference proteome</keyword>
<evidence type="ECO:0000313" key="3">
    <source>
        <dbReference type="Proteomes" id="UP000199663"/>
    </source>
</evidence>
<proteinExistence type="predicted"/>
<comment type="caution">
    <text evidence="2">The sequence shown here is derived from an EMBL/GenBank/DDBJ whole genome shotgun (WGS) entry which is preliminary data.</text>
</comment>
<sequence>MNMKRLILLFIALAPSITFAQFDESWNLPGYTPIAEIVILDQLENTEGIKKTGDIFSKAKGVFSISAINTIQNRAMEKLKTEASLRGASHLYIKNFNPENSVFSKTASYSASTYRQEGEINFTKARDFLKDNQLQIELSRKYNRNAWKVIDQIQSKPVQRIKVEDIQEKGGRVLVKIFTSENQAILCEVIGLSDTRILLTTETRGNEEFELLGLGIRDKNVNIIQNRQ</sequence>